<comment type="caution">
    <text evidence="3">The sequence shown here is derived from an EMBL/GenBank/DDBJ whole genome shotgun (WGS) entry which is preliminary data.</text>
</comment>
<evidence type="ECO:0000256" key="2">
    <source>
        <dbReference type="SAM" id="Phobius"/>
    </source>
</evidence>
<gene>
    <name evidence="3" type="ORF">ucyna2_00397</name>
</gene>
<reference evidence="3 4" key="1">
    <citation type="submission" date="2014-08" db="EMBL/GenBank/DDBJ databases">
        <title>Comparative genomics reveals surprising divergence of two closely related strains of uncultivated UCYN-A cyanobacteria.</title>
        <authorList>
            <person name="Bombar D."/>
            <person name="Heller P."/>
            <person name="Sanchez-Baracaldo P."/>
            <person name="Carter B.J."/>
            <person name="Zert J.P."/>
        </authorList>
    </citation>
    <scope>NUCLEOTIDE SEQUENCE [LARGE SCALE GENOMIC DNA]</scope>
</reference>
<dbReference type="EMBL" id="JPSP01000003">
    <property type="protein sequence ID" value="KFF41768.1"/>
    <property type="molecule type" value="Genomic_DNA"/>
</dbReference>
<dbReference type="InterPro" id="IPR018710">
    <property type="entry name" value="DUF2232"/>
</dbReference>
<dbReference type="PANTHER" id="PTHR37185">
    <property type="entry name" value="MEMBRANE PROTEIN"/>
    <property type="match status" value="1"/>
</dbReference>
<dbReference type="PATRIC" id="fig|1527444.3.peg.380"/>
<dbReference type="STRING" id="1527444.ucyna2_00397"/>
<proteinExistence type="predicted"/>
<keyword evidence="2" id="KW-0812">Transmembrane</keyword>
<protein>
    <submittedName>
        <fullName evidence="3">Putative membrane protein (DUF2232)</fullName>
    </submittedName>
</protein>
<dbReference type="Pfam" id="PF09991">
    <property type="entry name" value="DUF2232"/>
    <property type="match status" value="1"/>
</dbReference>
<feature type="transmembrane region" description="Helical" evidence="2">
    <location>
        <begin position="90"/>
        <end position="111"/>
    </location>
</feature>
<name>A0A086CHV4_9CHRO</name>
<organism evidence="3 4">
    <name type="scientific">Candidatus Atelocyanobacterium thalassa isolate SIO64986</name>
    <dbReference type="NCBI Taxonomy" id="1527444"/>
    <lineage>
        <taxon>Bacteria</taxon>
        <taxon>Bacillati</taxon>
        <taxon>Cyanobacteriota</taxon>
        <taxon>Cyanophyceae</taxon>
        <taxon>Oscillatoriophycideae</taxon>
        <taxon>Chroococcales</taxon>
        <taxon>Aphanothecaceae</taxon>
        <taxon>Candidatus Atelocyanobacterium</taxon>
        <taxon>Candidatus Atelocyanobacterium thalassae</taxon>
    </lineage>
</organism>
<feature type="transmembrane region" description="Helical" evidence="2">
    <location>
        <begin position="131"/>
        <end position="152"/>
    </location>
</feature>
<feature type="compositionally biased region" description="Polar residues" evidence="1">
    <location>
        <begin position="15"/>
        <end position="30"/>
    </location>
</feature>
<keyword evidence="2" id="KW-1133">Transmembrane helix</keyword>
<accession>A0A086CHV4</accession>
<feature type="transmembrane region" description="Helical" evidence="2">
    <location>
        <begin position="197"/>
        <end position="218"/>
    </location>
</feature>
<dbReference type="eggNOG" id="COG4241">
    <property type="taxonomic scope" value="Bacteria"/>
</dbReference>
<dbReference type="PANTHER" id="PTHR37185:SF3">
    <property type="entry name" value="MEMBRANE PROTEIN"/>
    <property type="match status" value="1"/>
</dbReference>
<evidence type="ECO:0000313" key="3">
    <source>
        <dbReference type="EMBL" id="KFF41768.1"/>
    </source>
</evidence>
<feature type="region of interest" description="Disordered" evidence="1">
    <location>
        <begin position="1"/>
        <end position="30"/>
    </location>
</feature>
<feature type="transmembrane region" description="Helical" evidence="2">
    <location>
        <begin position="63"/>
        <end position="83"/>
    </location>
</feature>
<keyword evidence="2" id="KW-0472">Membrane</keyword>
<evidence type="ECO:0000256" key="1">
    <source>
        <dbReference type="SAM" id="MobiDB-lite"/>
    </source>
</evidence>
<sequence length="238" mass="27318">MNDSNWVDSDESIHHFSSQPSNSKNLYSQPKSPKFQQTLAMVETAFLASTSSLIWLINTYFPLGIILRLFFPIPIAILCLRWGSRSACMGWLVSGLLLTVLMGPIQSILFITNYGLIGIQLGAFWRKNISWEWSIFIGAIISIFSFFFKFWLFSILTGEDLWQYSINQMTSVAEWLFLKFGTLIQPSFLLVQFFTCLLIFINSIIYLFAVHIIASMVLDKLGSPITRPPKWVQIILDY</sequence>
<dbReference type="AlphaFoldDB" id="A0A086CHV4"/>
<evidence type="ECO:0000313" key="4">
    <source>
        <dbReference type="Proteomes" id="UP000028922"/>
    </source>
</evidence>
<dbReference type="Proteomes" id="UP000028922">
    <property type="component" value="Unassembled WGS sequence"/>
</dbReference>